<keyword evidence="3" id="KW-1185">Reference proteome</keyword>
<gene>
    <name evidence="2" type="ORF">OIU74_024938</name>
</gene>
<dbReference type="Proteomes" id="UP001151752">
    <property type="component" value="Chromosome 19"/>
</dbReference>
<accession>A0A9Q0W968</accession>
<dbReference type="AlphaFoldDB" id="A0A9Q0W968"/>
<dbReference type="EMBL" id="JAPFFM010000005">
    <property type="protein sequence ID" value="KAJ6762336.1"/>
    <property type="molecule type" value="Genomic_DNA"/>
</dbReference>
<comment type="caution">
    <text evidence="2">The sequence shown here is derived from an EMBL/GenBank/DDBJ whole genome shotgun (WGS) entry which is preliminary data.</text>
</comment>
<feature type="region of interest" description="Disordered" evidence="1">
    <location>
        <begin position="126"/>
        <end position="168"/>
    </location>
</feature>
<evidence type="ECO:0000256" key="1">
    <source>
        <dbReference type="SAM" id="MobiDB-lite"/>
    </source>
</evidence>
<reference evidence="2" key="1">
    <citation type="submission" date="2022-11" db="EMBL/GenBank/DDBJ databases">
        <authorList>
            <person name="Hyden B.L."/>
            <person name="Feng K."/>
            <person name="Yates T."/>
            <person name="Jawdy S."/>
            <person name="Smart L.B."/>
            <person name="Muchero W."/>
        </authorList>
    </citation>
    <scope>NUCLEOTIDE SEQUENCE</scope>
    <source>
        <tissue evidence="2">Shoot tip</tissue>
    </source>
</reference>
<protein>
    <submittedName>
        <fullName evidence="2">Uncharacterized protein</fullName>
    </submittedName>
</protein>
<organism evidence="2 3">
    <name type="scientific">Salix koriyanagi</name>
    <dbReference type="NCBI Taxonomy" id="2511006"/>
    <lineage>
        <taxon>Eukaryota</taxon>
        <taxon>Viridiplantae</taxon>
        <taxon>Streptophyta</taxon>
        <taxon>Embryophyta</taxon>
        <taxon>Tracheophyta</taxon>
        <taxon>Spermatophyta</taxon>
        <taxon>Magnoliopsida</taxon>
        <taxon>eudicotyledons</taxon>
        <taxon>Gunneridae</taxon>
        <taxon>Pentapetalae</taxon>
        <taxon>rosids</taxon>
        <taxon>fabids</taxon>
        <taxon>Malpighiales</taxon>
        <taxon>Salicaceae</taxon>
        <taxon>Saliceae</taxon>
        <taxon>Salix</taxon>
    </lineage>
</organism>
<feature type="region of interest" description="Disordered" evidence="1">
    <location>
        <begin position="1"/>
        <end position="102"/>
    </location>
</feature>
<reference evidence="2" key="2">
    <citation type="journal article" date="2023" name="Int. J. Mol. Sci.">
        <title>De Novo Assembly and Annotation of 11 Diverse Shrub Willow (Salix) Genomes Reveals Novel Gene Organization in Sex-Linked Regions.</title>
        <authorList>
            <person name="Hyden B."/>
            <person name="Feng K."/>
            <person name="Yates T.B."/>
            <person name="Jawdy S."/>
            <person name="Cereghino C."/>
            <person name="Smart L.B."/>
            <person name="Muchero W."/>
        </authorList>
    </citation>
    <scope>NUCLEOTIDE SEQUENCE</scope>
    <source>
        <tissue evidence="2">Shoot tip</tissue>
    </source>
</reference>
<name>A0A9Q0W968_9ROSI</name>
<proteinExistence type="predicted"/>
<evidence type="ECO:0000313" key="2">
    <source>
        <dbReference type="EMBL" id="KAJ6762336.1"/>
    </source>
</evidence>
<evidence type="ECO:0000313" key="3">
    <source>
        <dbReference type="Proteomes" id="UP001151752"/>
    </source>
</evidence>
<sequence length="216" mass="24827">MSGAPVKRSHEEGGHSSSLKFPPNEDSGSYPKLTSGVSNEYHLPYEDTGSYPKLTSTICKMGPDARLAKIPRSESRDVHRRSPLHSIYRMPPSSNESHMDSHLNLAPETRLESRDSMDSRDYCIENHDTRTDAREMNGEARRDSRSVKNERDVRLESRGDDNKEVKHDREAHLEPKNDVKIEKDGYGPAIIQVNWKEPKEYQMGKRYLKMINIYIN</sequence>